<keyword evidence="6 10" id="KW-0067">ATP-binding</keyword>
<feature type="binding site" evidence="11">
    <location>
        <position position="135"/>
    </location>
    <ligand>
        <name>L-histidine</name>
        <dbReference type="ChEBI" id="CHEBI:57595"/>
    </ligand>
</feature>
<evidence type="ECO:0000256" key="9">
    <source>
        <dbReference type="ARBA" id="ARBA00047639"/>
    </source>
</evidence>
<dbReference type="InterPro" id="IPR045864">
    <property type="entry name" value="aa-tRNA-synth_II/BPL/LPL"/>
</dbReference>
<feature type="binding site" evidence="11">
    <location>
        <begin position="88"/>
        <end position="90"/>
    </location>
    <ligand>
        <name>L-histidine</name>
        <dbReference type="ChEBI" id="CHEBI:57595"/>
    </ligand>
</feature>
<evidence type="ECO:0000259" key="12">
    <source>
        <dbReference type="PROSITE" id="PS50862"/>
    </source>
</evidence>
<dbReference type="GO" id="GO:0005524">
    <property type="term" value="F:ATP binding"/>
    <property type="evidence" value="ECO:0007669"/>
    <property type="project" value="UniProtKB-UniRule"/>
</dbReference>
<dbReference type="InterPro" id="IPR015807">
    <property type="entry name" value="His-tRNA-ligase"/>
</dbReference>
<evidence type="ECO:0000256" key="4">
    <source>
        <dbReference type="ARBA" id="ARBA00022598"/>
    </source>
</evidence>
<dbReference type="PANTHER" id="PTHR43707">
    <property type="entry name" value="HISTIDYL-TRNA SYNTHETASE"/>
    <property type="match status" value="1"/>
</dbReference>
<dbReference type="GO" id="GO:0006427">
    <property type="term" value="P:histidyl-tRNA aminoacylation"/>
    <property type="evidence" value="ECO:0007669"/>
    <property type="project" value="UniProtKB-UniRule"/>
</dbReference>
<dbReference type="PIRSF" id="PIRSF001549">
    <property type="entry name" value="His-tRNA_synth"/>
    <property type="match status" value="1"/>
</dbReference>
<dbReference type="Pfam" id="PF03129">
    <property type="entry name" value="HGTP_anticodon"/>
    <property type="match status" value="1"/>
</dbReference>
<organism evidence="13 14">
    <name type="scientific">SAR86 cluster bacterium</name>
    <dbReference type="NCBI Taxonomy" id="2030880"/>
    <lineage>
        <taxon>Bacteria</taxon>
        <taxon>Pseudomonadati</taxon>
        <taxon>Pseudomonadota</taxon>
        <taxon>Gammaproteobacteria</taxon>
        <taxon>SAR86 cluster</taxon>
    </lineage>
</organism>
<accession>A0A520N698</accession>
<feature type="domain" description="Aminoacyl-transfer RNA synthetases class-II family profile" evidence="12">
    <location>
        <begin position="34"/>
        <end position="317"/>
    </location>
</feature>
<dbReference type="PROSITE" id="PS50862">
    <property type="entry name" value="AA_TRNA_LIGASE_II"/>
    <property type="match status" value="1"/>
</dbReference>
<name>A0A520N698_9GAMM</name>
<dbReference type="NCBIfam" id="TIGR00442">
    <property type="entry name" value="hisS"/>
    <property type="match status" value="1"/>
</dbReference>
<reference evidence="13 14" key="1">
    <citation type="submission" date="2019-02" db="EMBL/GenBank/DDBJ databases">
        <title>Prokaryotic population dynamics and viral predation in marine succession experiment using metagenomics: the confinement effect.</title>
        <authorList>
            <person name="Haro-Moreno J.M."/>
            <person name="Rodriguez-Valera F."/>
            <person name="Lopez-Perez M."/>
        </authorList>
    </citation>
    <scope>NUCLEOTIDE SEQUENCE [LARGE SCALE GENOMIC DNA]</scope>
    <source>
        <strain evidence="13">MED-G164</strain>
    </source>
</reference>
<dbReference type="EMBL" id="SHBJ01000005">
    <property type="protein sequence ID" value="RZO28965.1"/>
    <property type="molecule type" value="Genomic_DNA"/>
</dbReference>
<dbReference type="Gene3D" id="3.40.50.800">
    <property type="entry name" value="Anticodon-binding domain"/>
    <property type="match status" value="1"/>
</dbReference>
<dbReference type="Proteomes" id="UP000315283">
    <property type="component" value="Unassembled WGS sequence"/>
</dbReference>
<evidence type="ECO:0000256" key="6">
    <source>
        <dbReference type="ARBA" id="ARBA00022840"/>
    </source>
</evidence>
<keyword evidence="3 10" id="KW-0963">Cytoplasm</keyword>
<evidence type="ECO:0000256" key="11">
    <source>
        <dbReference type="PIRSR" id="PIRSR001549-1"/>
    </source>
</evidence>
<keyword evidence="8 10" id="KW-0030">Aminoacyl-tRNA synthetase</keyword>
<proteinExistence type="inferred from homology"/>
<dbReference type="InterPro" id="IPR004154">
    <property type="entry name" value="Anticodon-bd"/>
</dbReference>
<dbReference type="InterPro" id="IPR006195">
    <property type="entry name" value="aa-tRNA-synth_II"/>
</dbReference>
<keyword evidence="4 10" id="KW-0436">Ligase</keyword>
<dbReference type="Gene3D" id="3.30.930.10">
    <property type="entry name" value="Bira Bifunctional Protein, Domain 2"/>
    <property type="match status" value="1"/>
</dbReference>
<dbReference type="AlphaFoldDB" id="A0A520N698"/>
<feature type="binding site" evidence="11">
    <location>
        <position position="131"/>
    </location>
    <ligand>
        <name>L-histidine</name>
        <dbReference type="ChEBI" id="CHEBI:57595"/>
    </ligand>
</feature>
<dbReference type="InterPro" id="IPR036621">
    <property type="entry name" value="Anticodon-bd_dom_sf"/>
</dbReference>
<dbReference type="EC" id="6.1.1.21" evidence="10"/>
<dbReference type="CDD" id="cd00773">
    <property type="entry name" value="HisRS-like_core"/>
    <property type="match status" value="1"/>
</dbReference>
<dbReference type="InterPro" id="IPR041715">
    <property type="entry name" value="HisRS-like_core"/>
</dbReference>
<evidence type="ECO:0000256" key="2">
    <source>
        <dbReference type="ARBA" id="ARBA00011738"/>
    </source>
</evidence>
<evidence type="ECO:0000256" key="1">
    <source>
        <dbReference type="ARBA" id="ARBA00008226"/>
    </source>
</evidence>
<dbReference type="PANTHER" id="PTHR43707:SF1">
    <property type="entry name" value="HISTIDINE--TRNA LIGASE, MITOCHONDRIAL-RELATED"/>
    <property type="match status" value="1"/>
</dbReference>
<keyword evidence="7 10" id="KW-0648">Protein biosynthesis</keyword>
<comment type="subcellular location">
    <subcellularLocation>
        <location evidence="10">Cytoplasm</location>
    </subcellularLocation>
</comment>
<dbReference type="Pfam" id="PF13393">
    <property type="entry name" value="tRNA-synt_His"/>
    <property type="match status" value="1"/>
</dbReference>
<dbReference type="GO" id="GO:0005737">
    <property type="term" value="C:cytoplasm"/>
    <property type="evidence" value="ECO:0007669"/>
    <property type="project" value="UniProtKB-SubCell"/>
</dbReference>
<evidence type="ECO:0000256" key="7">
    <source>
        <dbReference type="ARBA" id="ARBA00022917"/>
    </source>
</evidence>
<evidence type="ECO:0000256" key="5">
    <source>
        <dbReference type="ARBA" id="ARBA00022741"/>
    </source>
</evidence>
<keyword evidence="5 10" id="KW-0547">Nucleotide-binding</keyword>
<feature type="binding site" evidence="11">
    <location>
        <begin position="265"/>
        <end position="266"/>
    </location>
    <ligand>
        <name>L-histidine</name>
        <dbReference type="ChEBI" id="CHEBI:57595"/>
    </ligand>
</feature>
<evidence type="ECO:0000313" key="14">
    <source>
        <dbReference type="Proteomes" id="UP000315283"/>
    </source>
</evidence>
<protein>
    <recommendedName>
        <fullName evidence="10">Histidine--tRNA ligase</fullName>
        <ecNumber evidence="10">6.1.1.21</ecNumber>
    </recommendedName>
    <alternativeName>
        <fullName evidence="10">Histidyl-tRNA synthetase</fullName>
        <shortName evidence="10">HisRS</shortName>
    </alternativeName>
</protein>
<comment type="catalytic activity">
    <reaction evidence="9 10">
        <text>tRNA(His) + L-histidine + ATP = L-histidyl-tRNA(His) + AMP + diphosphate + H(+)</text>
        <dbReference type="Rhea" id="RHEA:17313"/>
        <dbReference type="Rhea" id="RHEA-COMP:9665"/>
        <dbReference type="Rhea" id="RHEA-COMP:9689"/>
        <dbReference type="ChEBI" id="CHEBI:15378"/>
        <dbReference type="ChEBI" id="CHEBI:30616"/>
        <dbReference type="ChEBI" id="CHEBI:33019"/>
        <dbReference type="ChEBI" id="CHEBI:57595"/>
        <dbReference type="ChEBI" id="CHEBI:78442"/>
        <dbReference type="ChEBI" id="CHEBI:78527"/>
        <dbReference type="ChEBI" id="CHEBI:456215"/>
        <dbReference type="EC" id="6.1.1.21"/>
    </reaction>
</comment>
<comment type="caution">
    <text evidence="13">The sequence shown here is derived from an EMBL/GenBank/DDBJ whole genome shotgun (WGS) entry which is preliminary data.</text>
</comment>
<evidence type="ECO:0000256" key="3">
    <source>
        <dbReference type="ARBA" id="ARBA00022490"/>
    </source>
</evidence>
<feature type="binding site" evidence="11">
    <location>
        <position position="117"/>
    </location>
    <ligand>
        <name>L-histidine</name>
        <dbReference type="ChEBI" id="CHEBI:57595"/>
    </ligand>
</feature>
<evidence type="ECO:0000256" key="10">
    <source>
        <dbReference type="HAMAP-Rule" id="MF_00127"/>
    </source>
</evidence>
<dbReference type="SUPFAM" id="SSF52954">
    <property type="entry name" value="Class II aaRS ABD-related"/>
    <property type="match status" value="1"/>
</dbReference>
<comment type="subunit">
    <text evidence="2 10">Homodimer.</text>
</comment>
<evidence type="ECO:0000313" key="13">
    <source>
        <dbReference type="EMBL" id="RZO28965.1"/>
    </source>
</evidence>
<dbReference type="HAMAP" id="MF_00127">
    <property type="entry name" value="His_tRNA_synth"/>
    <property type="match status" value="1"/>
</dbReference>
<sequence>MKKIQSLTGMMDLIENKANKADTANGIFYTEHILKDIFETYSISEIRTPALEDSSLFKRSVGDTSDIVNKELYSFMDKNDKSITLRPEGTASVIRSIIEKKIDNESNKFWYLGPMWRYERPQKGRYRQFSQAGVEILGYSEGIAELEIVSIICSINKALGIENSILKINHLGDKESKEKYCNALKNFLMPLSSKLDEKDIQRLNTNPLRVLDSKSSETQEILKDAPKINDFLTDQSLDLLNLVKNTFSEECNIKIDHTLVRGLDYYTGFVFEAVSTDLGAQDAYLGGGRYDDLCKQLGGKDLPAIGMAIGIERLSLLTKTYKKNRTLISFIIISSNLESKAYKIAHDLRSINSSIDIDVQLSDGSLKSKLRRANKDNASYAFIIGDDELKSENIIVKSLNDENSEQIIMNISEIENFIQNIK</sequence>
<feature type="binding site" evidence="11">
    <location>
        <position position="261"/>
    </location>
    <ligand>
        <name>L-histidine</name>
        <dbReference type="ChEBI" id="CHEBI:57595"/>
    </ligand>
</feature>
<dbReference type="InterPro" id="IPR004516">
    <property type="entry name" value="HisRS/HisZ"/>
</dbReference>
<dbReference type="SUPFAM" id="SSF55681">
    <property type="entry name" value="Class II aaRS and biotin synthetases"/>
    <property type="match status" value="1"/>
</dbReference>
<dbReference type="GO" id="GO:0004821">
    <property type="term" value="F:histidine-tRNA ligase activity"/>
    <property type="evidence" value="ECO:0007669"/>
    <property type="project" value="UniProtKB-UniRule"/>
</dbReference>
<evidence type="ECO:0000256" key="8">
    <source>
        <dbReference type="ARBA" id="ARBA00023146"/>
    </source>
</evidence>
<gene>
    <name evidence="10" type="primary">hisS</name>
    <name evidence="13" type="ORF">EVA97_01160</name>
</gene>
<comment type="similarity">
    <text evidence="1 10">Belongs to the class-II aminoacyl-tRNA synthetase family.</text>
</comment>